<dbReference type="Pfam" id="PF01381">
    <property type="entry name" value="HTH_3"/>
    <property type="match status" value="1"/>
</dbReference>
<dbReference type="InterPro" id="IPR010982">
    <property type="entry name" value="Lambda_DNA-bd_dom_sf"/>
</dbReference>
<dbReference type="PANTHER" id="PTHR46558">
    <property type="entry name" value="TRACRIPTIONAL REGULATORY PROTEIN-RELATED-RELATED"/>
    <property type="match status" value="1"/>
</dbReference>
<evidence type="ECO:0000313" key="3">
    <source>
        <dbReference type="EMBL" id="TMU54815.1"/>
    </source>
</evidence>
<accession>A0ABY2WJP1</accession>
<gene>
    <name evidence="3" type="ORF">FGG15_11480</name>
</gene>
<reference evidence="3 4" key="1">
    <citation type="submission" date="2019-05" db="EMBL/GenBank/DDBJ databases">
        <title>Flagellimonas sp. AsT0115, sp. nov., isolated from a marine red algae, Asparagopsis taxiformis.</title>
        <authorList>
            <person name="Kim J."/>
            <person name="Jeong S.E."/>
            <person name="Jeon C.O."/>
        </authorList>
    </citation>
    <scope>NUCLEOTIDE SEQUENCE [LARGE SCALE GENOMIC DNA]</scope>
    <source>
        <strain evidence="3 4">AsT0115</strain>
    </source>
</reference>
<name>A0ABY2WJP1_9FLAO</name>
<evidence type="ECO:0000259" key="2">
    <source>
        <dbReference type="PROSITE" id="PS50943"/>
    </source>
</evidence>
<evidence type="ECO:0000313" key="4">
    <source>
        <dbReference type="Proteomes" id="UP000751614"/>
    </source>
</evidence>
<keyword evidence="4" id="KW-1185">Reference proteome</keyword>
<dbReference type="SUPFAM" id="SSF47413">
    <property type="entry name" value="lambda repressor-like DNA-binding domains"/>
    <property type="match status" value="1"/>
</dbReference>
<protein>
    <submittedName>
        <fullName evidence="3">Helix-turn-helix domain-containing protein</fullName>
    </submittedName>
</protein>
<dbReference type="CDD" id="cd00093">
    <property type="entry name" value="HTH_XRE"/>
    <property type="match status" value="1"/>
</dbReference>
<feature type="domain" description="HTH cro/C1-type" evidence="2">
    <location>
        <begin position="18"/>
        <end position="72"/>
    </location>
</feature>
<dbReference type="Proteomes" id="UP000751614">
    <property type="component" value="Unassembled WGS sequence"/>
</dbReference>
<dbReference type="EMBL" id="VCNI01000002">
    <property type="protein sequence ID" value="TMU54815.1"/>
    <property type="molecule type" value="Genomic_DNA"/>
</dbReference>
<comment type="caution">
    <text evidence="3">The sequence shown here is derived from an EMBL/GenBank/DDBJ whole genome shotgun (WGS) entry which is preliminary data.</text>
</comment>
<dbReference type="SMART" id="SM00530">
    <property type="entry name" value="HTH_XRE"/>
    <property type="match status" value="1"/>
</dbReference>
<sequence length="111" mass="12913">MDSKEYELSDRERIAKRLKEARLQSGLKQEQAANLLNIQRPTISEIEAGRRKVSAEEIIQFADLYKVNPSWLLLEDDGNIDPSLMFAARELEKYKQEDIKKLIDILKILPK</sequence>
<dbReference type="PANTHER" id="PTHR46558:SF14">
    <property type="entry name" value="HTH-TYPE TRANSCRIPTIONAL REGULATOR ANSR"/>
    <property type="match status" value="1"/>
</dbReference>
<dbReference type="InterPro" id="IPR001387">
    <property type="entry name" value="Cro/C1-type_HTH"/>
</dbReference>
<dbReference type="PROSITE" id="PS50943">
    <property type="entry name" value="HTH_CROC1"/>
    <property type="match status" value="1"/>
</dbReference>
<proteinExistence type="predicted"/>
<keyword evidence="1" id="KW-0238">DNA-binding</keyword>
<organism evidence="3 4">
    <name type="scientific">Flagellimonas algicola</name>
    <dbReference type="NCBI Taxonomy" id="2583815"/>
    <lineage>
        <taxon>Bacteria</taxon>
        <taxon>Pseudomonadati</taxon>
        <taxon>Bacteroidota</taxon>
        <taxon>Flavobacteriia</taxon>
        <taxon>Flavobacteriales</taxon>
        <taxon>Flavobacteriaceae</taxon>
        <taxon>Flagellimonas</taxon>
    </lineage>
</organism>
<dbReference type="RefSeq" id="WP_138836331.1">
    <property type="nucleotide sequence ID" value="NZ_VCNI01000002.1"/>
</dbReference>
<evidence type="ECO:0000256" key="1">
    <source>
        <dbReference type="ARBA" id="ARBA00023125"/>
    </source>
</evidence>
<dbReference type="Gene3D" id="1.10.260.40">
    <property type="entry name" value="lambda repressor-like DNA-binding domains"/>
    <property type="match status" value="1"/>
</dbReference>